<name>A0A397HEV6_9GLOM</name>
<evidence type="ECO:0000256" key="1">
    <source>
        <dbReference type="ARBA" id="ARBA00005290"/>
    </source>
</evidence>
<dbReference type="SUPFAM" id="SSF52540">
    <property type="entry name" value="P-loop containing nucleoside triphosphate hydrolases"/>
    <property type="match status" value="1"/>
</dbReference>
<evidence type="ECO:0000256" key="5">
    <source>
        <dbReference type="ARBA" id="ARBA00023134"/>
    </source>
</evidence>
<evidence type="ECO:0000313" key="8">
    <source>
        <dbReference type="Proteomes" id="UP000266861"/>
    </source>
</evidence>
<dbReference type="InterPro" id="IPR027417">
    <property type="entry name" value="P-loop_NTPase"/>
</dbReference>
<evidence type="ECO:0000256" key="6">
    <source>
        <dbReference type="RuleBase" id="RU365059"/>
    </source>
</evidence>
<keyword evidence="8" id="KW-1185">Reference proteome</keyword>
<evidence type="ECO:0000256" key="3">
    <source>
        <dbReference type="ARBA" id="ARBA00022741"/>
    </source>
</evidence>
<dbReference type="PANTHER" id="PTHR21231">
    <property type="entry name" value="XPA-BINDING PROTEIN 1-RELATED"/>
    <property type="match status" value="1"/>
</dbReference>
<reference evidence="7 8" key="1">
    <citation type="submission" date="2018-08" db="EMBL/GenBank/DDBJ databases">
        <title>Genome and evolution of the arbuscular mycorrhizal fungus Diversispora epigaea (formerly Glomus versiforme) and its bacterial endosymbionts.</title>
        <authorList>
            <person name="Sun X."/>
            <person name="Fei Z."/>
            <person name="Harrison M."/>
        </authorList>
    </citation>
    <scope>NUCLEOTIDE SEQUENCE [LARGE SCALE GENOMIC DNA]</scope>
    <source>
        <strain evidence="7 8">IT104</strain>
    </source>
</reference>
<dbReference type="GO" id="GO:0003924">
    <property type="term" value="F:GTPase activity"/>
    <property type="evidence" value="ECO:0007669"/>
    <property type="project" value="TreeGrafter"/>
</dbReference>
<sequence length="308" mass="35615">MRLFQKQAGIFIIRFTSLGKIICYRKLIYRLNNKLIFIMSRYVQLVMGPAGSGKSTYCATLMTHCQNIGRTVHLMNLDPAAEKFEYDPSIDIRDLITLEDVMEELQYGPNGGLIYCLEFLLNNIDWLEDELGEYENDYLIIDCPGQIELYTHFPIMRRICECLQRLNFRICGVYLLESQFIVDKAKYFAGVLSATSAMVSLEIPHINVLSKMDLLEPIKKKELKRYYDPDPTLLEEEANASMNSKFHNLNRAIVQLIEDYNMVSFIPLNINNEDSITAVLSHIDNAIQYGEDQEPKEPKDEDFEDFEG</sequence>
<comment type="function">
    <text evidence="6">Small GTPase required for proper nuclear import of RNA polymerase II and III (RNAPII and RNAPIII). May act at an RNAP assembly step prior to nuclear import.</text>
</comment>
<dbReference type="InterPro" id="IPR004130">
    <property type="entry name" value="Gpn"/>
</dbReference>
<evidence type="ECO:0000256" key="4">
    <source>
        <dbReference type="ARBA" id="ARBA00022801"/>
    </source>
</evidence>
<dbReference type="AlphaFoldDB" id="A0A397HEV6"/>
<dbReference type="EMBL" id="PQFF01000322">
    <property type="protein sequence ID" value="RHZ60558.1"/>
    <property type="molecule type" value="Genomic_DNA"/>
</dbReference>
<dbReference type="Pfam" id="PF03029">
    <property type="entry name" value="ATP_bind_1"/>
    <property type="match status" value="1"/>
</dbReference>
<gene>
    <name evidence="7" type="ORF">Glove_352g60</name>
</gene>
<proteinExistence type="inferred from homology"/>
<organism evidence="7 8">
    <name type="scientific">Diversispora epigaea</name>
    <dbReference type="NCBI Taxonomy" id="1348612"/>
    <lineage>
        <taxon>Eukaryota</taxon>
        <taxon>Fungi</taxon>
        <taxon>Fungi incertae sedis</taxon>
        <taxon>Mucoromycota</taxon>
        <taxon>Glomeromycotina</taxon>
        <taxon>Glomeromycetes</taxon>
        <taxon>Diversisporales</taxon>
        <taxon>Diversisporaceae</taxon>
        <taxon>Diversispora</taxon>
    </lineage>
</organism>
<keyword evidence="3 6" id="KW-0547">Nucleotide-binding</keyword>
<dbReference type="FunFam" id="3.40.50.300:FF:000552">
    <property type="entry name" value="GPN-loop GTPase 3"/>
    <property type="match status" value="1"/>
</dbReference>
<dbReference type="InterPro" id="IPR030228">
    <property type="entry name" value="Gpn3"/>
</dbReference>
<dbReference type="STRING" id="1348612.A0A397HEV6"/>
<keyword evidence="5 6" id="KW-0342">GTP-binding</keyword>
<accession>A0A397HEV6</accession>
<dbReference type="PANTHER" id="PTHR21231:SF7">
    <property type="entry name" value="GPN-LOOP GTPASE 3"/>
    <property type="match status" value="1"/>
</dbReference>
<comment type="caution">
    <text evidence="7">The sequence shown here is derived from an EMBL/GenBank/DDBJ whole genome shotgun (WGS) entry which is preliminary data.</text>
</comment>
<comment type="similarity">
    <text evidence="1 6">Belongs to the GPN-loop GTPase family.</text>
</comment>
<evidence type="ECO:0000256" key="2">
    <source>
        <dbReference type="ARBA" id="ARBA00014587"/>
    </source>
</evidence>
<comment type="subunit">
    <text evidence="6">Binds to RNA polymerase II (RNAPII).</text>
</comment>
<dbReference type="Proteomes" id="UP000266861">
    <property type="component" value="Unassembled WGS sequence"/>
</dbReference>
<dbReference type="Gene3D" id="3.40.50.300">
    <property type="entry name" value="P-loop containing nucleotide triphosphate hydrolases"/>
    <property type="match status" value="1"/>
</dbReference>
<keyword evidence="4 6" id="KW-0378">Hydrolase</keyword>
<protein>
    <recommendedName>
        <fullName evidence="2 6">GPN-loop GTPase 3</fullName>
    </recommendedName>
</protein>
<evidence type="ECO:0000313" key="7">
    <source>
        <dbReference type="EMBL" id="RHZ60558.1"/>
    </source>
</evidence>
<dbReference type="CDD" id="cd17872">
    <property type="entry name" value="GPN3"/>
    <property type="match status" value="1"/>
</dbReference>
<dbReference type="GO" id="GO:0005525">
    <property type="term" value="F:GTP binding"/>
    <property type="evidence" value="ECO:0007669"/>
    <property type="project" value="UniProtKB-KW"/>
</dbReference>
<dbReference type="OrthoDB" id="5839at2759"/>